<keyword evidence="7" id="KW-0520">NAD</keyword>
<evidence type="ECO:0000256" key="8">
    <source>
        <dbReference type="ARBA" id="ARBA00023098"/>
    </source>
</evidence>
<keyword evidence="8" id="KW-0443">Lipid metabolism</keyword>
<dbReference type="CDD" id="cd06558">
    <property type="entry name" value="crotonase-like"/>
    <property type="match status" value="1"/>
</dbReference>
<evidence type="ECO:0000256" key="7">
    <source>
        <dbReference type="ARBA" id="ARBA00023027"/>
    </source>
</evidence>
<keyword evidence="10" id="KW-0413">Isomerase</keyword>
<gene>
    <name evidence="17" type="ORF">DU478_14425</name>
</gene>
<dbReference type="UniPathway" id="UPA00659"/>
<dbReference type="InterPro" id="IPR029045">
    <property type="entry name" value="ClpP/crotonase-like_dom_sf"/>
</dbReference>
<dbReference type="SUPFAM" id="SSF48179">
    <property type="entry name" value="6-phosphogluconate dehydrogenase C-terminal domain-like"/>
    <property type="match status" value="2"/>
</dbReference>
<proteinExistence type="inferred from homology"/>
<evidence type="ECO:0000256" key="11">
    <source>
        <dbReference type="ARBA" id="ARBA00023239"/>
    </source>
</evidence>
<evidence type="ECO:0000256" key="13">
    <source>
        <dbReference type="ARBA" id="ARBA00049556"/>
    </source>
</evidence>
<dbReference type="Gene3D" id="1.10.1040.50">
    <property type="match status" value="1"/>
</dbReference>
<dbReference type="InterPro" id="IPR006108">
    <property type="entry name" value="3HC_DH_C"/>
</dbReference>
<dbReference type="InterPro" id="IPR006176">
    <property type="entry name" value="3-OHacyl-CoA_DH_NAD-bd"/>
</dbReference>
<evidence type="ECO:0000256" key="5">
    <source>
        <dbReference type="ARBA" id="ARBA00022963"/>
    </source>
</evidence>
<evidence type="ECO:0000256" key="12">
    <source>
        <dbReference type="ARBA" id="ARBA00023268"/>
    </source>
</evidence>
<evidence type="ECO:0000256" key="9">
    <source>
        <dbReference type="ARBA" id="ARBA00023140"/>
    </source>
</evidence>
<feature type="domain" description="3-hydroxyacyl-CoA dehydrogenase NAD binding" evidence="16">
    <location>
        <begin position="295"/>
        <end position="379"/>
    </location>
</feature>
<dbReference type="Gene3D" id="3.90.226.10">
    <property type="entry name" value="2-enoyl-CoA Hydratase, Chain A, domain 1"/>
    <property type="match status" value="1"/>
</dbReference>
<dbReference type="Pfam" id="PF00378">
    <property type="entry name" value="ECH_1"/>
    <property type="match status" value="1"/>
</dbReference>
<evidence type="ECO:0000259" key="16">
    <source>
        <dbReference type="Pfam" id="PF02737"/>
    </source>
</evidence>
<evidence type="ECO:0000256" key="1">
    <source>
        <dbReference type="ARBA" id="ARBA00004275"/>
    </source>
</evidence>
<evidence type="ECO:0000256" key="14">
    <source>
        <dbReference type="RuleBase" id="RU003707"/>
    </source>
</evidence>
<comment type="similarity">
    <text evidence="14">Belongs to the enoyl-CoA hydratase/isomerase family.</text>
</comment>
<dbReference type="GO" id="GO:0004300">
    <property type="term" value="F:enoyl-CoA hydratase activity"/>
    <property type="evidence" value="ECO:0007669"/>
    <property type="project" value="UniProtKB-ARBA"/>
</dbReference>
<dbReference type="InterPro" id="IPR001753">
    <property type="entry name" value="Enoyl-CoA_hydra/iso"/>
</dbReference>
<dbReference type="Gene3D" id="3.40.50.720">
    <property type="entry name" value="NAD(P)-binding Rossmann-like Domain"/>
    <property type="match status" value="1"/>
</dbReference>
<keyword evidence="18" id="KW-1185">Reference proteome</keyword>
<dbReference type="Proteomes" id="UP000253977">
    <property type="component" value="Unassembled WGS sequence"/>
</dbReference>
<dbReference type="SUPFAM" id="SSF52096">
    <property type="entry name" value="ClpP/crotonase"/>
    <property type="match status" value="1"/>
</dbReference>
<organism evidence="17 18">
    <name type="scientific">Thalassococcus profundi</name>
    <dbReference type="NCBI Taxonomy" id="2282382"/>
    <lineage>
        <taxon>Bacteria</taxon>
        <taxon>Pseudomonadati</taxon>
        <taxon>Pseudomonadota</taxon>
        <taxon>Alphaproteobacteria</taxon>
        <taxon>Rhodobacterales</taxon>
        <taxon>Roseobacteraceae</taxon>
        <taxon>Thalassococcus</taxon>
    </lineage>
</organism>
<keyword evidence="12" id="KW-0511">Multifunctional enzyme</keyword>
<evidence type="ECO:0000313" key="17">
    <source>
        <dbReference type="EMBL" id="RDD65628.1"/>
    </source>
</evidence>
<dbReference type="InterPro" id="IPR036291">
    <property type="entry name" value="NAD(P)-bd_dom_sf"/>
</dbReference>
<dbReference type="InterPro" id="IPR008927">
    <property type="entry name" value="6-PGluconate_DH-like_C_sf"/>
</dbReference>
<keyword evidence="11" id="KW-0456">Lyase</keyword>
<dbReference type="OrthoDB" id="9771883at2"/>
<evidence type="ECO:0000256" key="10">
    <source>
        <dbReference type="ARBA" id="ARBA00023235"/>
    </source>
</evidence>
<dbReference type="Pfam" id="PF02737">
    <property type="entry name" value="3HCDH_N"/>
    <property type="match status" value="1"/>
</dbReference>
<sequence length="663" mass="69028">MSEAVFYSVQDGVAYLAVSNPPVNALSQAMRAGLLSGLRRAEADAEVQEVVLIGRGRSFPTGADVGDLDRPEAAPTLATLCDAVEAAAKPVVAAVHGLSLGGGFELTLAAHYRVAHAAAQVGFPEARLGLAPHDGGSQRAPRLAGAGATLDMMLSARPCPVRQAPAEAFFDKVVEGDLAEAALAFCHALRAAGQGPRPTRDVRAGFAYPAAYQAQVAEARARIEGLREPAASEIVDLVEAAMLLPFDAGRAREAAAFEDLVASDVSRALRHAYVAERTAATRFAPQDVAAPEIRKVCVLGGGSLAIQIASAALQAGLRVQWGTREALPREEGAAQVRSLFQHSVARGAIGQDKADALLAGLTLGDSAQMTTGADIILHAARGQGNVPAPEGVPRAVAMPERVDELGLRFALPVYSARLVEVVEGPGISPAQIAAGLALAQAMNKVAVRVVSTGDSIAGRMAAALHRAADGLVDIGQSPAAIDAALRVWGWTRPPFETRDALGLAEFAARPRPGGAHNWSALLLEAGRAGRKTGGGFYAYPAADGPPQPTPDAEALIDAVRPRTANRKPADLALLIVGALANEGARMLAEGWVRRPADVDVAMMLAHDFPRWRGGPMQAADAAGLFSVQRALERAGAPDAEFWTPQPLLRELVKNGRRFASLNG</sequence>
<dbReference type="GO" id="GO:0070403">
    <property type="term" value="F:NAD+ binding"/>
    <property type="evidence" value="ECO:0007669"/>
    <property type="project" value="InterPro"/>
</dbReference>
<keyword evidence="9" id="KW-0576">Peroxisome</keyword>
<accession>A0A369TK39</accession>
<evidence type="ECO:0000259" key="15">
    <source>
        <dbReference type="Pfam" id="PF00725"/>
    </source>
</evidence>
<evidence type="ECO:0000256" key="2">
    <source>
        <dbReference type="ARBA" id="ARBA00005005"/>
    </source>
</evidence>
<comment type="pathway">
    <text evidence="2">Lipid metabolism; fatty acid beta-oxidation.</text>
</comment>
<evidence type="ECO:0000313" key="18">
    <source>
        <dbReference type="Proteomes" id="UP000253977"/>
    </source>
</evidence>
<dbReference type="GO" id="GO:0016853">
    <property type="term" value="F:isomerase activity"/>
    <property type="evidence" value="ECO:0007669"/>
    <property type="project" value="UniProtKB-KW"/>
</dbReference>
<dbReference type="InterPro" id="IPR018376">
    <property type="entry name" value="Enoyl-CoA_hyd/isom_CS"/>
</dbReference>
<dbReference type="SUPFAM" id="SSF51735">
    <property type="entry name" value="NAD(P)-binding Rossmann-fold domains"/>
    <property type="match status" value="1"/>
</dbReference>
<name>A0A369TK39_9RHOB</name>
<dbReference type="EMBL" id="QPMK01000011">
    <property type="protein sequence ID" value="RDD65628.1"/>
    <property type="molecule type" value="Genomic_DNA"/>
</dbReference>
<comment type="similarity">
    <text evidence="3">In the N-terminal section; belongs to the enoyl-CoA hydratase/isomerase family.</text>
</comment>
<comment type="catalytic activity">
    <reaction evidence="13">
        <text>a (3S)-3-hydroxyacyl-CoA + NAD(+) = a 3-oxoacyl-CoA + NADH + H(+)</text>
        <dbReference type="Rhea" id="RHEA:22432"/>
        <dbReference type="ChEBI" id="CHEBI:15378"/>
        <dbReference type="ChEBI" id="CHEBI:57318"/>
        <dbReference type="ChEBI" id="CHEBI:57540"/>
        <dbReference type="ChEBI" id="CHEBI:57945"/>
        <dbReference type="ChEBI" id="CHEBI:90726"/>
        <dbReference type="EC" id="1.1.1.35"/>
    </reaction>
</comment>
<dbReference type="Pfam" id="PF00725">
    <property type="entry name" value="3HCDH"/>
    <property type="match status" value="2"/>
</dbReference>
<feature type="domain" description="3-hydroxyacyl-CoA dehydrogenase C-terminal" evidence="15">
    <location>
        <begin position="457"/>
        <end position="539"/>
    </location>
</feature>
<reference evidence="17 18" key="1">
    <citation type="submission" date="2018-07" db="EMBL/GenBank/DDBJ databases">
        <title>Thalassococcus profundi sp. nov., a marine bacterium isolated from deep seawater of Okinawa Trough.</title>
        <authorList>
            <person name="Yu M."/>
        </authorList>
    </citation>
    <scope>NUCLEOTIDE SEQUENCE [LARGE SCALE GENOMIC DNA]</scope>
    <source>
        <strain evidence="17 18">WRAS1</strain>
    </source>
</reference>
<dbReference type="AlphaFoldDB" id="A0A369TK39"/>
<dbReference type="PANTHER" id="PTHR23309">
    <property type="entry name" value="3-HYDROXYACYL-COA DEHYROGENASE"/>
    <property type="match status" value="1"/>
</dbReference>
<protein>
    <submittedName>
        <fullName evidence="17">Enoyl-CoA hydratase</fullName>
    </submittedName>
</protein>
<dbReference type="GO" id="GO:0003857">
    <property type="term" value="F:(3S)-3-hydroxyacyl-CoA dehydrogenase (NAD+) activity"/>
    <property type="evidence" value="ECO:0007669"/>
    <property type="project" value="UniProtKB-EC"/>
</dbReference>
<comment type="caution">
    <text evidence="17">The sequence shown here is derived from an EMBL/GenBank/DDBJ whole genome shotgun (WGS) entry which is preliminary data.</text>
</comment>
<evidence type="ECO:0000256" key="4">
    <source>
        <dbReference type="ARBA" id="ARBA00022832"/>
    </source>
</evidence>
<keyword evidence="6" id="KW-0560">Oxidoreductase</keyword>
<comment type="subcellular location">
    <subcellularLocation>
        <location evidence="1">Peroxisome</location>
    </subcellularLocation>
</comment>
<keyword evidence="4" id="KW-0276">Fatty acid metabolism</keyword>
<evidence type="ECO:0000256" key="3">
    <source>
        <dbReference type="ARBA" id="ARBA00008750"/>
    </source>
</evidence>
<dbReference type="RefSeq" id="WP_114511669.1">
    <property type="nucleotide sequence ID" value="NZ_QPMK01000011.1"/>
</dbReference>
<keyword evidence="5" id="KW-0442">Lipid degradation</keyword>
<dbReference type="GO" id="GO:0006635">
    <property type="term" value="P:fatty acid beta-oxidation"/>
    <property type="evidence" value="ECO:0007669"/>
    <property type="project" value="UniProtKB-UniPathway"/>
</dbReference>
<evidence type="ECO:0000256" key="6">
    <source>
        <dbReference type="ARBA" id="ARBA00023002"/>
    </source>
</evidence>
<dbReference type="PROSITE" id="PS00166">
    <property type="entry name" value="ENOYL_COA_HYDRATASE"/>
    <property type="match status" value="1"/>
</dbReference>
<feature type="domain" description="3-hydroxyacyl-CoA dehydrogenase C-terminal" evidence="15">
    <location>
        <begin position="576"/>
        <end position="656"/>
    </location>
</feature>